<feature type="transmembrane region" description="Helical" evidence="2">
    <location>
        <begin position="141"/>
        <end position="164"/>
    </location>
</feature>
<dbReference type="InterPro" id="IPR046231">
    <property type="entry name" value="DUF6264"/>
</dbReference>
<protein>
    <submittedName>
        <fullName evidence="3">DUF6264 family protein</fullName>
    </submittedName>
</protein>
<dbReference type="EMBL" id="CP118157">
    <property type="protein sequence ID" value="WOF24387.1"/>
    <property type="molecule type" value="Genomic_DNA"/>
</dbReference>
<evidence type="ECO:0000256" key="2">
    <source>
        <dbReference type="SAM" id="Phobius"/>
    </source>
</evidence>
<keyword evidence="2" id="KW-0472">Membrane</keyword>
<sequence length="182" mass="19387">MSDRTDDARPLPRYGQYASPEEQRERMGVPERQDAQPPVAPTASPGPAETAPLVAGPSRGRLFDRAATVALLVYGLFNVVQSIPILLDATRMLQLMGVDVELSDPAASRAWGVAAVVLLALGWVATALLAWRSLRRGRLSFWVPVVGGIVFNLLASVVVVIPLLGDPAVVEGILQLQDSLGS</sequence>
<organism evidence="3 4">
    <name type="scientific">Microbacterium betulae</name>
    <dbReference type="NCBI Taxonomy" id="2981139"/>
    <lineage>
        <taxon>Bacteria</taxon>
        <taxon>Bacillati</taxon>
        <taxon>Actinomycetota</taxon>
        <taxon>Actinomycetes</taxon>
        <taxon>Micrococcales</taxon>
        <taxon>Microbacteriaceae</taxon>
        <taxon>Microbacterium</taxon>
    </lineage>
</organism>
<keyword evidence="2" id="KW-1133">Transmembrane helix</keyword>
<feature type="compositionally biased region" description="Basic and acidic residues" evidence="1">
    <location>
        <begin position="21"/>
        <end position="34"/>
    </location>
</feature>
<keyword evidence="4" id="KW-1185">Reference proteome</keyword>
<evidence type="ECO:0000256" key="1">
    <source>
        <dbReference type="SAM" id="MobiDB-lite"/>
    </source>
</evidence>
<feature type="region of interest" description="Disordered" evidence="1">
    <location>
        <begin position="1"/>
        <end position="51"/>
    </location>
</feature>
<proteinExistence type="predicted"/>
<dbReference type="AlphaFoldDB" id="A0AA97I7K9"/>
<dbReference type="RefSeq" id="WP_317140859.1">
    <property type="nucleotide sequence ID" value="NZ_CP118157.1"/>
</dbReference>
<dbReference type="Proteomes" id="UP001305498">
    <property type="component" value="Chromosome"/>
</dbReference>
<evidence type="ECO:0000313" key="3">
    <source>
        <dbReference type="EMBL" id="WOF24387.1"/>
    </source>
</evidence>
<gene>
    <name evidence="3" type="ORF">N8K70_06890</name>
</gene>
<dbReference type="KEGG" id="mbet:N8K70_06890"/>
<feature type="compositionally biased region" description="Basic and acidic residues" evidence="1">
    <location>
        <begin position="1"/>
        <end position="10"/>
    </location>
</feature>
<reference evidence="3 4" key="1">
    <citation type="submission" date="2023-02" db="EMBL/GenBank/DDBJ databases">
        <title>Microbacterium betulae sp. nov., isolated from birch wood.</title>
        <authorList>
            <person name="Pasciak M."/>
            <person name="Pawlik K.J."/>
            <person name="Martynowski D."/>
            <person name="Laczmanski L."/>
            <person name="Ciekot J."/>
            <person name="Szponar B."/>
            <person name="Wojcik-Fatla A."/>
            <person name="Mackiewicz B."/>
            <person name="Farian E."/>
            <person name="Cholewa G."/>
            <person name="Cholewa A."/>
            <person name="Dutkiewicz J."/>
        </authorList>
    </citation>
    <scope>NUCLEOTIDE SEQUENCE [LARGE SCALE GENOMIC DNA]</scope>
    <source>
        <strain evidence="3 4">AB</strain>
    </source>
</reference>
<keyword evidence="2" id="KW-0812">Transmembrane</keyword>
<feature type="transmembrane region" description="Helical" evidence="2">
    <location>
        <begin position="66"/>
        <end position="87"/>
    </location>
</feature>
<dbReference type="Pfam" id="PF19779">
    <property type="entry name" value="DUF6264"/>
    <property type="match status" value="1"/>
</dbReference>
<evidence type="ECO:0000313" key="4">
    <source>
        <dbReference type="Proteomes" id="UP001305498"/>
    </source>
</evidence>
<feature type="transmembrane region" description="Helical" evidence="2">
    <location>
        <begin position="107"/>
        <end position="129"/>
    </location>
</feature>
<accession>A0AA97I7K9</accession>
<name>A0AA97I7K9_9MICO</name>